<sequence length="95" mass="10438">MDEENTQSASTKKGINSLSDDEFQRFISTGKTMNIKQINARLGGPFVTAGLIETLRIESRKERAATHIAADHFHKLAARLAAHILTQSGRSTEEA</sequence>
<accession>A0A4S5BTG2</accession>
<evidence type="ECO:0000313" key="1">
    <source>
        <dbReference type="EMBL" id="THJ36194.1"/>
    </source>
</evidence>
<reference evidence="1 2" key="1">
    <citation type="submission" date="2019-04" db="EMBL/GenBank/DDBJ databases">
        <title>Lampropedia sp YIM MLB12 draf genome.</title>
        <authorList>
            <person name="Wang Y.-X."/>
        </authorList>
    </citation>
    <scope>NUCLEOTIDE SEQUENCE [LARGE SCALE GENOMIC DNA]</scope>
    <source>
        <strain evidence="1 2">YIM MLB12</strain>
    </source>
</reference>
<protein>
    <submittedName>
        <fullName evidence="1">Uncharacterized protein</fullName>
    </submittedName>
</protein>
<dbReference type="Proteomes" id="UP000306236">
    <property type="component" value="Unassembled WGS sequence"/>
</dbReference>
<proteinExistence type="predicted"/>
<dbReference type="EMBL" id="SSWX01000002">
    <property type="protein sequence ID" value="THJ36194.1"/>
    <property type="molecule type" value="Genomic_DNA"/>
</dbReference>
<dbReference type="RefSeq" id="WP_136405100.1">
    <property type="nucleotide sequence ID" value="NZ_SSWX01000002.1"/>
</dbReference>
<name>A0A4S5BTG2_9BURK</name>
<dbReference type="AlphaFoldDB" id="A0A4S5BTG2"/>
<comment type="caution">
    <text evidence="1">The sequence shown here is derived from an EMBL/GenBank/DDBJ whole genome shotgun (WGS) entry which is preliminary data.</text>
</comment>
<gene>
    <name evidence="1" type="ORF">E8K88_02720</name>
</gene>
<keyword evidence="2" id="KW-1185">Reference proteome</keyword>
<organism evidence="1 2">
    <name type="scientific">Lampropedia aestuarii</name>
    <dbReference type="NCBI Taxonomy" id="2562762"/>
    <lineage>
        <taxon>Bacteria</taxon>
        <taxon>Pseudomonadati</taxon>
        <taxon>Pseudomonadota</taxon>
        <taxon>Betaproteobacteria</taxon>
        <taxon>Burkholderiales</taxon>
        <taxon>Comamonadaceae</taxon>
        <taxon>Lampropedia</taxon>
    </lineage>
</organism>
<evidence type="ECO:0000313" key="2">
    <source>
        <dbReference type="Proteomes" id="UP000306236"/>
    </source>
</evidence>